<protein>
    <submittedName>
        <fullName evidence="9">Sugar ABC transporter permease</fullName>
    </submittedName>
</protein>
<dbReference type="RefSeq" id="WP_249773077.1">
    <property type="nucleotide sequence ID" value="NZ_CP097332.1"/>
</dbReference>
<dbReference type="PANTHER" id="PTHR30193">
    <property type="entry name" value="ABC TRANSPORTER PERMEASE PROTEIN"/>
    <property type="match status" value="1"/>
</dbReference>
<dbReference type="Pfam" id="PF00528">
    <property type="entry name" value="BPD_transp_1"/>
    <property type="match status" value="1"/>
</dbReference>
<comment type="subcellular location">
    <subcellularLocation>
        <location evidence="1 7">Cell membrane</location>
        <topology evidence="1 7">Multi-pass membrane protein</topology>
    </subcellularLocation>
</comment>
<dbReference type="Proteomes" id="UP001056336">
    <property type="component" value="Chromosome"/>
</dbReference>
<feature type="transmembrane region" description="Helical" evidence="7">
    <location>
        <begin position="114"/>
        <end position="134"/>
    </location>
</feature>
<evidence type="ECO:0000256" key="2">
    <source>
        <dbReference type="ARBA" id="ARBA00022448"/>
    </source>
</evidence>
<feature type="transmembrane region" description="Helical" evidence="7">
    <location>
        <begin position="81"/>
        <end position="102"/>
    </location>
</feature>
<dbReference type="Gene3D" id="1.10.3720.10">
    <property type="entry name" value="MetI-like"/>
    <property type="match status" value="1"/>
</dbReference>
<keyword evidence="6 7" id="KW-0472">Membrane</keyword>
<evidence type="ECO:0000313" key="9">
    <source>
        <dbReference type="EMBL" id="UQX89181.1"/>
    </source>
</evidence>
<evidence type="ECO:0000313" key="10">
    <source>
        <dbReference type="Proteomes" id="UP001056336"/>
    </source>
</evidence>
<evidence type="ECO:0000256" key="7">
    <source>
        <dbReference type="RuleBase" id="RU363032"/>
    </source>
</evidence>
<accession>A0ABY4R1M5</accession>
<proteinExistence type="inferred from homology"/>
<evidence type="ECO:0000256" key="4">
    <source>
        <dbReference type="ARBA" id="ARBA00022692"/>
    </source>
</evidence>
<dbReference type="InterPro" id="IPR000515">
    <property type="entry name" value="MetI-like"/>
</dbReference>
<comment type="similarity">
    <text evidence="7">Belongs to the binding-protein-dependent transport system permease family.</text>
</comment>
<feature type="transmembrane region" description="Helical" evidence="7">
    <location>
        <begin position="268"/>
        <end position="287"/>
    </location>
</feature>
<dbReference type="PANTHER" id="PTHR30193:SF37">
    <property type="entry name" value="INNER MEMBRANE ABC TRANSPORTER PERMEASE PROTEIN YCJO"/>
    <property type="match status" value="1"/>
</dbReference>
<keyword evidence="10" id="KW-1185">Reference proteome</keyword>
<keyword evidence="2 7" id="KW-0813">Transport</keyword>
<gene>
    <name evidence="9" type="ORF">M6D93_04050</name>
</gene>
<dbReference type="InterPro" id="IPR035906">
    <property type="entry name" value="MetI-like_sf"/>
</dbReference>
<evidence type="ECO:0000256" key="3">
    <source>
        <dbReference type="ARBA" id="ARBA00022475"/>
    </source>
</evidence>
<reference evidence="9" key="2">
    <citation type="submission" date="2022-05" db="EMBL/GenBank/DDBJ databases">
        <authorList>
            <person name="Kim J.-S."/>
            <person name="Lee K."/>
            <person name="Suh M."/>
            <person name="Eom M."/>
            <person name="Kim J.-S."/>
            <person name="Kim D.-S."/>
            <person name="Ko S.-H."/>
            <person name="Shin Y."/>
            <person name="Lee J.-S."/>
        </authorList>
    </citation>
    <scope>NUCLEOTIDE SEQUENCE</scope>
    <source>
        <strain evidence="9">N237</strain>
    </source>
</reference>
<feature type="transmembrane region" description="Helical" evidence="7">
    <location>
        <begin position="162"/>
        <end position="185"/>
    </location>
</feature>
<feature type="domain" description="ABC transmembrane type-1" evidence="8">
    <location>
        <begin position="77"/>
        <end position="289"/>
    </location>
</feature>
<evidence type="ECO:0000256" key="5">
    <source>
        <dbReference type="ARBA" id="ARBA00022989"/>
    </source>
</evidence>
<keyword evidence="5 7" id="KW-1133">Transmembrane helix</keyword>
<evidence type="ECO:0000256" key="6">
    <source>
        <dbReference type="ARBA" id="ARBA00023136"/>
    </source>
</evidence>
<evidence type="ECO:0000256" key="1">
    <source>
        <dbReference type="ARBA" id="ARBA00004651"/>
    </source>
</evidence>
<sequence length="300" mass="33478">MPQRSRPLRHSLRRHQTISAYLFIAPSALIMGVFLLWPLISSARLSFYESSEFGPSTFVGLGNYRAMVGDPIFRRDLLHTLVYALIVTPATVGLALVFALMLHRQLRARAFFRAALFLPAVLSLGVMAIAWGFLLDPTIGLLPHWLAPLGVSFGKGKADPTIAFVFVMIVGIWKNVGFYMVMYLAGLATIPGDLYEAASVDGASPWRQFRSITWPLLSNTSAFVFIMATIASVQAFDQIYSITRGGPYFSTETLAYLIYRRGFQDLDFGYASAVAWTLTLIVFAISLGQRVYFSRREINY</sequence>
<feature type="transmembrane region" description="Helical" evidence="7">
    <location>
        <begin position="216"/>
        <end position="236"/>
    </location>
</feature>
<evidence type="ECO:0000259" key="8">
    <source>
        <dbReference type="PROSITE" id="PS50928"/>
    </source>
</evidence>
<organism evidence="9 10">
    <name type="scientific">Jatrophihabitans telluris</name>
    <dbReference type="NCBI Taxonomy" id="2038343"/>
    <lineage>
        <taxon>Bacteria</taxon>
        <taxon>Bacillati</taxon>
        <taxon>Actinomycetota</taxon>
        <taxon>Actinomycetes</taxon>
        <taxon>Jatrophihabitantales</taxon>
        <taxon>Jatrophihabitantaceae</taxon>
        <taxon>Jatrophihabitans</taxon>
    </lineage>
</organism>
<dbReference type="EMBL" id="CP097332">
    <property type="protein sequence ID" value="UQX89181.1"/>
    <property type="molecule type" value="Genomic_DNA"/>
</dbReference>
<dbReference type="InterPro" id="IPR051393">
    <property type="entry name" value="ABC_transporter_permease"/>
</dbReference>
<keyword evidence="3" id="KW-1003">Cell membrane</keyword>
<feature type="transmembrane region" description="Helical" evidence="7">
    <location>
        <begin position="20"/>
        <end position="40"/>
    </location>
</feature>
<name>A0ABY4R1M5_9ACTN</name>
<dbReference type="SUPFAM" id="SSF161098">
    <property type="entry name" value="MetI-like"/>
    <property type="match status" value="1"/>
</dbReference>
<keyword evidence="4 7" id="KW-0812">Transmembrane</keyword>
<dbReference type="PROSITE" id="PS50928">
    <property type="entry name" value="ABC_TM1"/>
    <property type="match status" value="1"/>
</dbReference>
<reference evidence="9" key="1">
    <citation type="journal article" date="2018" name="Int. J. Syst. Evol. Microbiol.">
        <title>Jatrophihabitans telluris sp. nov., isolated from sediment soil of lava forest wetlands and the emended description of the genus Jatrophihabitans.</title>
        <authorList>
            <person name="Lee K.C."/>
            <person name="Suh M.K."/>
            <person name="Eom M.K."/>
            <person name="Kim K.K."/>
            <person name="Kim J.S."/>
            <person name="Kim D.S."/>
            <person name="Ko S.H."/>
            <person name="Shin Y.K."/>
            <person name="Lee J.S."/>
        </authorList>
    </citation>
    <scope>NUCLEOTIDE SEQUENCE</scope>
    <source>
        <strain evidence="9">N237</strain>
    </source>
</reference>
<dbReference type="CDD" id="cd06261">
    <property type="entry name" value="TM_PBP2"/>
    <property type="match status" value="1"/>
</dbReference>